<dbReference type="CDD" id="cd01991">
    <property type="entry name" value="Asn_synthase_B_C"/>
    <property type="match status" value="1"/>
</dbReference>
<dbReference type="InterPro" id="IPR006426">
    <property type="entry name" value="Asn_synth_AEB"/>
</dbReference>
<dbReference type="GO" id="GO:0004066">
    <property type="term" value="F:asparagine synthase (glutamine-hydrolyzing) activity"/>
    <property type="evidence" value="ECO:0007669"/>
    <property type="project" value="UniProtKB-EC"/>
</dbReference>
<keyword evidence="5" id="KW-0067">ATP-binding</keyword>
<dbReference type="Proteomes" id="UP000219621">
    <property type="component" value="Unassembled WGS sequence"/>
</dbReference>
<evidence type="ECO:0000256" key="2">
    <source>
        <dbReference type="ARBA" id="ARBA00005752"/>
    </source>
</evidence>
<evidence type="ECO:0000313" key="10">
    <source>
        <dbReference type="EMBL" id="SOD90889.1"/>
    </source>
</evidence>
<reference evidence="10 11" key="1">
    <citation type="submission" date="2017-09" db="EMBL/GenBank/DDBJ databases">
        <authorList>
            <person name="Ehlers B."/>
            <person name="Leendertz F.H."/>
        </authorList>
    </citation>
    <scope>NUCLEOTIDE SEQUENCE [LARGE SCALE GENOMIC DNA]</scope>
    <source>
        <strain evidence="10 11">USBA 140</strain>
    </source>
</reference>
<dbReference type="AlphaFoldDB" id="A0A286G6Z0"/>
<evidence type="ECO:0000313" key="11">
    <source>
        <dbReference type="Proteomes" id="UP000219621"/>
    </source>
</evidence>
<comment type="similarity">
    <text evidence="2">Belongs to the asparagine synthetase family.</text>
</comment>
<evidence type="ECO:0000256" key="5">
    <source>
        <dbReference type="ARBA" id="ARBA00022840"/>
    </source>
</evidence>
<accession>A0A286G6Z0</accession>
<dbReference type="RefSeq" id="WP_097277566.1">
    <property type="nucleotide sequence ID" value="NZ_OCNJ01000001.1"/>
</dbReference>
<feature type="site" description="Important for beta-aspartyl-AMP intermediate formation" evidence="7">
    <location>
        <position position="353"/>
    </location>
</feature>
<dbReference type="GO" id="GO:0005829">
    <property type="term" value="C:cytosol"/>
    <property type="evidence" value="ECO:0007669"/>
    <property type="project" value="TreeGrafter"/>
</dbReference>
<keyword evidence="11" id="KW-1185">Reference proteome</keyword>
<dbReference type="Gene3D" id="3.60.20.10">
    <property type="entry name" value="Glutamine Phosphoribosylpyrophosphate, subunit 1, domain 1"/>
    <property type="match status" value="1"/>
</dbReference>
<dbReference type="InterPro" id="IPR051786">
    <property type="entry name" value="ASN_synthetase/amidase"/>
</dbReference>
<feature type="domain" description="Asparagine synthetase" evidence="8">
    <location>
        <begin position="227"/>
        <end position="611"/>
    </location>
</feature>
<evidence type="ECO:0000256" key="7">
    <source>
        <dbReference type="PIRSR" id="PIRSR001589-3"/>
    </source>
</evidence>
<dbReference type="GO" id="GO:0005524">
    <property type="term" value="F:ATP binding"/>
    <property type="evidence" value="ECO:0007669"/>
    <property type="project" value="UniProtKB-KW"/>
</dbReference>
<evidence type="ECO:0000259" key="8">
    <source>
        <dbReference type="Pfam" id="PF00733"/>
    </source>
</evidence>
<dbReference type="InterPro" id="IPR029055">
    <property type="entry name" value="Ntn_hydrolases_N"/>
</dbReference>
<evidence type="ECO:0000256" key="6">
    <source>
        <dbReference type="ARBA" id="ARBA00048741"/>
    </source>
</evidence>
<evidence type="ECO:0000256" key="3">
    <source>
        <dbReference type="ARBA" id="ARBA00012737"/>
    </source>
</evidence>
<sequence>MSGLCGWLGVETGPDPSGIVHAMAEALPAPPHGSTAAVGLPPAALGARTARGAGGFVEARGVLAAWDGYPRWTDAALAAVARSNGPGAALLEAWRRHGPDLLDHLAGEVAVAVLEPARKRLLVAVDRFGVHGLCWAEVRGGVVFGSTADAVRAHPAVETSLSAQALYDYFYFVDRVPAPETIWQGIGKLVPGECLLAEAGRVTRRRWGRVAYDPDRTAGEAGLQKDLRRHLDTAVRRCIDGEDTHQVAAFLSGGLDSSTVAGLFAQAVDHPARAVTVAFEDQRWDESPYARLAASHFRMDHDIVTVTPAEVEAAFEAIATAYDEPFGNSSAVPAYLCARRARETGVELMLAGDGGDELFAGNARYLSDAVFQHYGRIPAALRRAVIEPAALRLSPDSRIMPLRKVARYVRKARLPTPVRVTGDTVFRDQPAAGILAREVVAAVDPKAPERLVQAIWDDAGSDHPLHRHLWLDLRLTLADSDLRKVSRMCELAGVRVRYPMLDDDVADFSGRVPPDLLCRGGRLRAFYKDAFRGFLPDAILAKQKHGFGLPYLDMLTAHAPLRAMACDTLADLKGAGLFDAGFLDGQIRALRAGDRAAVPLAWDLVTVGRWLVSRRHPPGRRPQPALGAAE</sequence>
<dbReference type="InterPro" id="IPR001962">
    <property type="entry name" value="Asn_synthase"/>
</dbReference>
<dbReference type="EC" id="6.3.5.4" evidence="3"/>
<dbReference type="Pfam" id="PF13537">
    <property type="entry name" value="GATase_7"/>
    <property type="match status" value="1"/>
</dbReference>
<dbReference type="EMBL" id="OCNJ01000001">
    <property type="protein sequence ID" value="SOD90889.1"/>
    <property type="molecule type" value="Genomic_DNA"/>
</dbReference>
<dbReference type="PIRSF" id="PIRSF001589">
    <property type="entry name" value="Asn_synthetase_glu-h"/>
    <property type="match status" value="1"/>
</dbReference>
<dbReference type="GO" id="GO:0006529">
    <property type="term" value="P:asparagine biosynthetic process"/>
    <property type="evidence" value="ECO:0007669"/>
    <property type="project" value="InterPro"/>
</dbReference>
<dbReference type="PANTHER" id="PTHR43284">
    <property type="entry name" value="ASPARAGINE SYNTHETASE (GLUTAMINE-HYDROLYZING)"/>
    <property type="match status" value="1"/>
</dbReference>
<dbReference type="SUPFAM" id="SSF56235">
    <property type="entry name" value="N-terminal nucleophile aminohydrolases (Ntn hydrolases)"/>
    <property type="match status" value="1"/>
</dbReference>
<protein>
    <recommendedName>
        <fullName evidence="3">asparagine synthase (glutamine-hydrolyzing)</fullName>
        <ecNumber evidence="3">6.3.5.4</ecNumber>
    </recommendedName>
</protein>
<gene>
    <name evidence="10" type="ORF">SAMN05421508_101703</name>
</gene>
<dbReference type="PANTHER" id="PTHR43284:SF1">
    <property type="entry name" value="ASPARAGINE SYNTHETASE"/>
    <property type="match status" value="1"/>
</dbReference>
<dbReference type="SUPFAM" id="SSF52402">
    <property type="entry name" value="Adenine nucleotide alpha hydrolases-like"/>
    <property type="match status" value="1"/>
</dbReference>
<dbReference type="InterPro" id="IPR017932">
    <property type="entry name" value="GATase_2_dom"/>
</dbReference>
<evidence type="ECO:0000256" key="4">
    <source>
        <dbReference type="ARBA" id="ARBA00022741"/>
    </source>
</evidence>
<name>A0A286G6Z0_9PROT</name>
<dbReference type="Gene3D" id="3.40.50.620">
    <property type="entry name" value="HUPs"/>
    <property type="match status" value="1"/>
</dbReference>
<feature type="domain" description="Glutamine amidotransferase type-2" evidence="9">
    <location>
        <begin position="88"/>
        <end position="151"/>
    </location>
</feature>
<dbReference type="Pfam" id="PF00733">
    <property type="entry name" value="Asn_synthase"/>
    <property type="match status" value="1"/>
</dbReference>
<evidence type="ECO:0000259" key="9">
    <source>
        <dbReference type="Pfam" id="PF13537"/>
    </source>
</evidence>
<comment type="pathway">
    <text evidence="1">Amino-acid biosynthesis; L-asparagine biosynthesis; L-asparagine from L-aspartate (L-Gln route): step 1/1.</text>
</comment>
<keyword evidence="4" id="KW-0547">Nucleotide-binding</keyword>
<evidence type="ECO:0000256" key="1">
    <source>
        <dbReference type="ARBA" id="ARBA00005187"/>
    </source>
</evidence>
<proteinExistence type="inferred from homology"/>
<comment type="catalytic activity">
    <reaction evidence="6">
        <text>L-aspartate + L-glutamine + ATP + H2O = L-asparagine + L-glutamate + AMP + diphosphate + H(+)</text>
        <dbReference type="Rhea" id="RHEA:12228"/>
        <dbReference type="ChEBI" id="CHEBI:15377"/>
        <dbReference type="ChEBI" id="CHEBI:15378"/>
        <dbReference type="ChEBI" id="CHEBI:29985"/>
        <dbReference type="ChEBI" id="CHEBI:29991"/>
        <dbReference type="ChEBI" id="CHEBI:30616"/>
        <dbReference type="ChEBI" id="CHEBI:33019"/>
        <dbReference type="ChEBI" id="CHEBI:58048"/>
        <dbReference type="ChEBI" id="CHEBI:58359"/>
        <dbReference type="ChEBI" id="CHEBI:456215"/>
        <dbReference type="EC" id="6.3.5.4"/>
    </reaction>
</comment>
<dbReference type="OrthoDB" id="9763290at2"/>
<dbReference type="InterPro" id="IPR014729">
    <property type="entry name" value="Rossmann-like_a/b/a_fold"/>
</dbReference>
<organism evidence="10 11">
    <name type="scientific">Caenispirillum bisanense</name>
    <dbReference type="NCBI Taxonomy" id="414052"/>
    <lineage>
        <taxon>Bacteria</taxon>
        <taxon>Pseudomonadati</taxon>
        <taxon>Pseudomonadota</taxon>
        <taxon>Alphaproteobacteria</taxon>
        <taxon>Rhodospirillales</taxon>
        <taxon>Novispirillaceae</taxon>
        <taxon>Caenispirillum</taxon>
    </lineage>
</organism>